<feature type="transmembrane region" description="Helical" evidence="1">
    <location>
        <begin position="92"/>
        <end position="110"/>
    </location>
</feature>
<gene>
    <name evidence="2" type="ORF">G4V63_11400</name>
</gene>
<evidence type="ECO:0000313" key="2">
    <source>
        <dbReference type="EMBL" id="NGX95803.1"/>
    </source>
</evidence>
<dbReference type="AlphaFoldDB" id="A0A7C9RF13"/>
<accession>A0A7C9RF13</accession>
<keyword evidence="1" id="KW-0472">Membrane</keyword>
<dbReference type="EMBL" id="JAAMRR010000589">
    <property type="protein sequence ID" value="NGX95803.1"/>
    <property type="molecule type" value="Genomic_DNA"/>
</dbReference>
<feature type="transmembrane region" description="Helical" evidence="1">
    <location>
        <begin position="65"/>
        <end position="85"/>
    </location>
</feature>
<keyword evidence="3" id="KW-1185">Reference proteome</keyword>
<protein>
    <submittedName>
        <fullName evidence="2">Uncharacterized protein</fullName>
    </submittedName>
</protein>
<reference evidence="2" key="1">
    <citation type="submission" date="2020-02" db="EMBL/GenBank/DDBJ databases">
        <title>Draft genome sequence of Candidatus Afipia apatlaquensis IBT-C3, a potential strain for decolorization of textile dyes.</title>
        <authorList>
            <person name="Sanchez-Reyes A."/>
            <person name="Breton-Deval L."/>
            <person name="Mangelson H."/>
            <person name="Sanchez-Flores A."/>
        </authorList>
    </citation>
    <scope>NUCLEOTIDE SEQUENCE [LARGE SCALE GENOMIC DNA]</scope>
    <source>
        <strain evidence="2">IBT-C3</strain>
    </source>
</reference>
<name>A0A7C9RF13_9BRAD</name>
<evidence type="ECO:0000256" key="1">
    <source>
        <dbReference type="SAM" id="Phobius"/>
    </source>
</evidence>
<keyword evidence="1" id="KW-0812">Transmembrane</keyword>
<evidence type="ECO:0000313" key="3">
    <source>
        <dbReference type="Proteomes" id="UP000480266"/>
    </source>
</evidence>
<comment type="caution">
    <text evidence="2">The sequence shown here is derived from an EMBL/GenBank/DDBJ whole genome shotgun (WGS) entry which is preliminary data.</text>
</comment>
<keyword evidence="1" id="KW-1133">Transmembrane helix</keyword>
<sequence length="121" mass="12875">MKIISTQQHAILDYITVLIFVLAPTILGISGAPAVVSYILAVVHLTMTVLTDMPLSLVRLVPLKLHALVEAIVGPVLIIGALALLPATTARWFYIAMGVIIVGVWLLSSYESSNEGGATPR</sequence>
<dbReference type="Proteomes" id="UP000480266">
    <property type="component" value="Unassembled WGS sequence"/>
</dbReference>
<feature type="transmembrane region" description="Helical" evidence="1">
    <location>
        <begin position="12"/>
        <end position="45"/>
    </location>
</feature>
<organism evidence="2 3">
    <name type="scientific">Candidatus Afipia apatlaquensis</name>
    <dbReference type="NCBI Taxonomy" id="2712852"/>
    <lineage>
        <taxon>Bacteria</taxon>
        <taxon>Pseudomonadati</taxon>
        <taxon>Pseudomonadota</taxon>
        <taxon>Alphaproteobacteria</taxon>
        <taxon>Hyphomicrobiales</taxon>
        <taxon>Nitrobacteraceae</taxon>
        <taxon>Afipia</taxon>
    </lineage>
</organism>
<proteinExistence type="predicted"/>